<evidence type="ECO:0000313" key="2">
    <source>
        <dbReference type="Proteomes" id="UP000215134"/>
    </source>
</evidence>
<evidence type="ECO:0000313" key="1">
    <source>
        <dbReference type="EMBL" id="SNV95289.1"/>
    </source>
</evidence>
<dbReference type="GeneID" id="75026380"/>
<proteinExistence type="predicted"/>
<organism evidence="1 2">
    <name type="scientific">Serratia ficaria</name>
    <dbReference type="NCBI Taxonomy" id="61651"/>
    <lineage>
        <taxon>Bacteria</taxon>
        <taxon>Pseudomonadati</taxon>
        <taxon>Pseudomonadota</taxon>
        <taxon>Gammaproteobacteria</taxon>
        <taxon>Enterobacterales</taxon>
        <taxon>Yersiniaceae</taxon>
        <taxon>Serratia</taxon>
    </lineage>
</organism>
<dbReference type="RefSeq" id="WP_095096131.1">
    <property type="nucleotide sequence ID" value="NZ_CAMIQD010000001.1"/>
</dbReference>
<dbReference type="AlphaFoldDB" id="A0A240BIR0"/>
<dbReference type="Proteomes" id="UP000215134">
    <property type="component" value="Chromosome 1"/>
</dbReference>
<accession>A0A240BIR0</accession>
<protein>
    <submittedName>
        <fullName evidence="1">Uncharacterized protein</fullName>
    </submittedName>
</protein>
<dbReference type="OrthoDB" id="6522383at2"/>
<dbReference type="EMBL" id="LT906479">
    <property type="protein sequence ID" value="SNV95289.1"/>
    <property type="molecule type" value="Genomic_DNA"/>
</dbReference>
<sequence length="63" mass="7099">MADITLEQATERARQAEVICRILEHYPNPMDTYEIDAIVSLLGKLTGNVAAWLVEELALKENK</sequence>
<dbReference type="KEGG" id="sfj:SAMEA4384070_1205"/>
<keyword evidence="2" id="KW-1185">Reference proteome</keyword>
<reference evidence="1 2" key="1">
    <citation type="submission" date="2017-06" db="EMBL/GenBank/DDBJ databases">
        <authorList>
            <consortium name="Pathogen Informatics"/>
        </authorList>
    </citation>
    <scope>NUCLEOTIDE SEQUENCE [LARGE SCALE GENOMIC DNA]</scope>
    <source>
        <strain evidence="1 2">NCTC12148</strain>
    </source>
</reference>
<gene>
    <name evidence="1" type="ORF">SAMEA4384070_01205</name>
</gene>
<name>A0A240BIR0_SERFI</name>